<dbReference type="AlphaFoldDB" id="A0AAE6II39"/>
<comment type="similarity">
    <text evidence="5">In the C-terminal section; belongs to the PRA-PH family.</text>
</comment>
<dbReference type="Proteomes" id="UP000321332">
    <property type="component" value="Chromosome"/>
</dbReference>
<evidence type="ECO:0000256" key="13">
    <source>
        <dbReference type="ARBA" id="ARBA00023102"/>
    </source>
</evidence>
<dbReference type="Gene3D" id="3.10.20.810">
    <property type="entry name" value="Phosphoribosyl-AMP cyclohydrolase"/>
    <property type="match status" value="1"/>
</dbReference>
<evidence type="ECO:0000256" key="6">
    <source>
        <dbReference type="ARBA" id="ARBA00008299"/>
    </source>
</evidence>
<keyword evidence="11" id="KW-0028">Amino-acid biosynthesis</keyword>
<evidence type="ECO:0000256" key="12">
    <source>
        <dbReference type="ARBA" id="ARBA00022801"/>
    </source>
</evidence>
<keyword evidence="13" id="KW-0368">Histidine biosynthesis</keyword>
<keyword evidence="10" id="KW-0963">Cytoplasm</keyword>
<comment type="pathway">
    <text evidence="3">Amino-acid biosynthesis; L-histidine biosynthesis; L-histidine from 5-phospho-alpha-D-ribose 1-diphosphate: step 3/9.</text>
</comment>
<dbReference type="PANTHER" id="PTHR42945">
    <property type="entry name" value="HISTIDINE BIOSYNTHESIS BIFUNCTIONAL PROTEIN"/>
    <property type="match status" value="1"/>
</dbReference>
<dbReference type="EC" id="3.5.4.19" evidence="8"/>
<dbReference type="Pfam" id="PF01502">
    <property type="entry name" value="PRA-CH"/>
    <property type="match status" value="1"/>
</dbReference>
<proteinExistence type="inferred from homology"/>
<feature type="domain" description="Phosphoribosyl-AMP cyclohydrolase" evidence="14">
    <location>
        <begin position="31"/>
        <end position="104"/>
    </location>
</feature>
<dbReference type="PANTHER" id="PTHR42945:SF9">
    <property type="entry name" value="HISTIDINE BIOSYNTHESIS BIFUNCTIONAL PROTEIN HISIE"/>
    <property type="match status" value="1"/>
</dbReference>
<comment type="similarity">
    <text evidence="6">In the N-terminal section; belongs to the PRA-CH family.</text>
</comment>
<dbReference type="InterPro" id="IPR038019">
    <property type="entry name" value="PRib_AMP_CycHydrolase_sf"/>
</dbReference>
<dbReference type="GO" id="GO:0004636">
    <property type="term" value="F:phosphoribosyl-ATP diphosphatase activity"/>
    <property type="evidence" value="ECO:0007669"/>
    <property type="project" value="UniProtKB-EC"/>
</dbReference>
<evidence type="ECO:0000256" key="2">
    <source>
        <dbReference type="ARBA" id="ARBA00001460"/>
    </source>
</evidence>
<dbReference type="GO" id="GO:0004635">
    <property type="term" value="F:phosphoribosyl-AMP cyclohydrolase activity"/>
    <property type="evidence" value="ECO:0007669"/>
    <property type="project" value="UniProtKB-EC"/>
</dbReference>
<dbReference type="EMBL" id="CP042374">
    <property type="protein sequence ID" value="QEA33084.1"/>
    <property type="molecule type" value="Genomic_DNA"/>
</dbReference>
<reference evidence="15 16" key="1">
    <citation type="submission" date="2019-06" db="EMBL/GenBank/DDBJ databases">
        <title>Genome analyses of bacteria isolated from kimchi.</title>
        <authorList>
            <person name="Lee S."/>
            <person name="Ahn S."/>
            <person name="Roh S."/>
        </authorList>
    </citation>
    <scope>NUCLEOTIDE SEQUENCE [LARGE SCALE GENOMIC DNA]</scope>
    <source>
        <strain evidence="15 16">CBA3620</strain>
    </source>
</reference>
<evidence type="ECO:0000256" key="3">
    <source>
        <dbReference type="ARBA" id="ARBA00005169"/>
    </source>
</evidence>
<dbReference type="FunFam" id="3.10.20.810:FF:000001">
    <property type="entry name" value="Histidine biosynthesis bifunctional protein HisIE"/>
    <property type="match status" value="1"/>
</dbReference>
<evidence type="ECO:0000256" key="1">
    <source>
        <dbReference type="ARBA" id="ARBA00000024"/>
    </source>
</evidence>
<gene>
    <name evidence="15" type="primary">hisI</name>
    <name evidence="15" type="ORF">FGL89_02440</name>
</gene>
<dbReference type="InterPro" id="IPR002496">
    <property type="entry name" value="PRib_AMP_CycHydrolase_dom"/>
</dbReference>
<comment type="catalytic activity">
    <reaction evidence="2">
        <text>1-(5-phospho-beta-D-ribosyl)-ATP + H2O = 1-(5-phospho-beta-D-ribosyl)-5'-AMP + diphosphate + H(+)</text>
        <dbReference type="Rhea" id="RHEA:22828"/>
        <dbReference type="ChEBI" id="CHEBI:15377"/>
        <dbReference type="ChEBI" id="CHEBI:15378"/>
        <dbReference type="ChEBI" id="CHEBI:33019"/>
        <dbReference type="ChEBI" id="CHEBI:59457"/>
        <dbReference type="ChEBI" id="CHEBI:73183"/>
        <dbReference type="EC" id="3.6.1.31"/>
    </reaction>
</comment>
<evidence type="ECO:0000256" key="9">
    <source>
        <dbReference type="ARBA" id="ARBA00017720"/>
    </source>
</evidence>
<evidence type="ECO:0000256" key="8">
    <source>
        <dbReference type="ARBA" id="ARBA00012721"/>
    </source>
</evidence>
<evidence type="ECO:0000313" key="16">
    <source>
        <dbReference type="Proteomes" id="UP000321332"/>
    </source>
</evidence>
<organism evidence="15 16">
    <name type="scientific">Leuconostoc carnosum</name>
    <dbReference type="NCBI Taxonomy" id="1252"/>
    <lineage>
        <taxon>Bacteria</taxon>
        <taxon>Bacillati</taxon>
        <taxon>Bacillota</taxon>
        <taxon>Bacilli</taxon>
        <taxon>Lactobacillales</taxon>
        <taxon>Lactobacillaceae</taxon>
        <taxon>Leuconostoc</taxon>
    </lineage>
</organism>
<sequence length="140" mass="15748">MMEQTPNFNKASQNHLVPAIITDVATGTFLMLGYMNEESYQLTKSTQETWFWSRERAELWHKGATSGNTQQVVSMTLDCDLDTLLIQVKPNGPACHTGAYSCFFNTITGQNFTNNNQALVKNQWTTGGFPINYPTSLQEK</sequence>
<evidence type="ECO:0000256" key="7">
    <source>
        <dbReference type="ARBA" id="ARBA00012414"/>
    </source>
</evidence>
<dbReference type="NCBIfam" id="NF000768">
    <property type="entry name" value="PRK00051.1"/>
    <property type="match status" value="1"/>
</dbReference>
<dbReference type="GO" id="GO:0000105">
    <property type="term" value="P:L-histidine biosynthetic process"/>
    <property type="evidence" value="ECO:0007669"/>
    <property type="project" value="UniProtKB-KW"/>
</dbReference>
<dbReference type="EC" id="3.6.1.31" evidence="7"/>
<keyword evidence="12 15" id="KW-0378">Hydrolase</keyword>
<evidence type="ECO:0000256" key="11">
    <source>
        <dbReference type="ARBA" id="ARBA00022605"/>
    </source>
</evidence>
<comment type="catalytic activity">
    <reaction evidence="1">
        <text>1-(5-phospho-beta-D-ribosyl)-5'-AMP + H2O = 1-(5-phospho-beta-D-ribosyl)-5-[(5-phospho-beta-D-ribosylamino)methylideneamino]imidazole-4-carboxamide</text>
        <dbReference type="Rhea" id="RHEA:20049"/>
        <dbReference type="ChEBI" id="CHEBI:15377"/>
        <dbReference type="ChEBI" id="CHEBI:58435"/>
        <dbReference type="ChEBI" id="CHEBI:59457"/>
        <dbReference type="EC" id="3.5.4.19"/>
    </reaction>
</comment>
<evidence type="ECO:0000259" key="14">
    <source>
        <dbReference type="Pfam" id="PF01502"/>
    </source>
</evidence>
<evidence type="ECO:0000256" key="5">
    <source>
        <dbReference type="ARBA" id="ARBA00007731"/>
    </source>
</evidence>
<evidence type="ECO:0000256" key="10">
    <source>
        <dbReference type="ARBA" id="ARBA00022490"/>
    </source>
</evidence>
<evidence type="ECO:0000256" key="4">
    <source>
        <dbReference type="ARBA" id="ARBA00005204"/>
    </source>
</evidence>
<protein>
    <recommendedName>
        <fullName evidence="9">Histidine biosynthesis bifunctional protein HisIE</fullName>
        <ecNumber evidence="8">3.5.4.19</ecNumber>
        <ecNumber evidence="7">3.6.1.31</ecNumber>
    </recommendedName>
</protein>
<comment type="pathway">
    <text evidence="4">Amino-acid biosynthesis; L-histidine biosynthesis; L-histidine from 5-phospho-alpha-D-ribose 1-diphosphate: step 2/9.</text>
</comment>
<evidence type="ECO:0000313" key="15">
    <source>
        <dbReference type="EMBL" id="QEA33084.1"/>
    </source>
</evidence>
<name>A0AAE6II39_LEUCA</name>
<dbReference type="SUPFAM" id="SSF141734">
    <property type="entry name" value="HisI-like"/>
    <property type="match status" value="1"/>
</dbReference>
<accession>A0AAE6II39</accession>